<protein>
    <submittedName>
        <fullName evidence="3">AmmeMemoRadiSam system protein B</fullName>
    </submittedName>
</protein>
<gene>
    <name evidence="3" type="ORF">DCMF_11480</name>
</gene>
<feature type="chain" id="PRO_5018066135" evidence="2">
    <location>
        <begin position="19"/>
        <end position="291"/>
    </location>
</feature>
<dbReference type="KEGG" id="fwa:DCMF_11480"/>
<dbReference type="NCBIfam" id="TIGR04336">
    <property type="entry name" value="AmmeMemoSam_B"/>
    <property type="match status" value="1"/>
</dbReference>
<reference evidence="3 4" key="1">
    <citation type="submission" date="2016-10" db="EMBL/GenBank/DDBJ databases">
        <title>Complete Genome Sequence of Peptococcaceae strain DCMF.</title>
        <authorList>
            <person name="Edwards R.J."/>
            <person name="Holland S.I."/>
            <person name="Deshpande N.P."/>
            <person name="Wong Y.K."/>
            <person name="Ertan H."/>
            <person name="Manefield M."/>
            <person name="Russell T.L."/>
            <person name="Lee M.J."/>
        </authorList>
    </citation>
    <scope>NUCLEOTIDE SEQUENCE [LARGE SCALE GENOMIC DNA]</scope>
    <source>
        <strain evidence="3 4">DCMF</strain>
    </source>
</reference>
<dbReference type="PANTHER" id="PTHR11060:SF0">
    <property type="entry name" value="PROTEIN MEMO1"/>
    <property type="match status" value="1"/>
</dbReference>
<dbReference type="CDD" id="cd07361">
    <property type="entry name" value="MEMO_like"/>
    <property type="match status" value="1"/>
</dbReference>
<dbReference type="Gene3D" id="3.40.830.10">
    <property type="entry name" value="LigB-like"/>
    <property type="match status" value="1"/>
</dbReference>
<comment type="similarity">
    <text evidence="1">Belongs to the MEMO1 family.</text>
</comment>
<sequence>MKKIFIVAVLFWAIISFAAITSGRTGTSVKPGSYPPVHPNTFFDPSHFYTGELSQDDHLGKIRGAVVPHHLLADKLIARVFQNLKEQKPATVILIGPNHKNAGEKILTSALGWQTPFGVVDADEELVQKICRSCPLVQQDDEIMGREHAMGNLMPFIKYYLPEAKVVPLILHHDLTINEANSLSKQLAKLMDQNTVLIASVDFSHYLTSDEAKKKDEEILAAMQSHNLGRIFTMGDDYLDSPPSLGVLFNTMEQMGLNSFQVLNHTNSGILLKNKNIATTSYITLVFDIKD</sequence>
<dbReference type="RefSeq" id="WP_148134560.1">
    <property type="nucleotide sequence ID" value="NZ_CP017634.1"/>
</dbReference>
<dbReference type="PANTHER" id="PTHR11060">
    <property type="entry name" value="PROTEIN MEMO1"/>
    <property type="match status" value="1"/>
</dbReference>
<accession>A0A3G1KSC2</accession>
<dbReference type="SUPFAM" id="SSF53213">
    <property type="entry name" value="LigB-like"/>
    <property type="match status" value="1"/>
</dbReference>
<dbReference type="OrthoDB" id="9810718at2"/>
<dbReference type="InterPro" id="IPR002737">
    <property type="entry name" value="MEMO1_fam"/>
</dbReference>
<dbReference type="Pfam" id="PF01875">
    <property type="entry name" value="Memo"/>
    <property type="match status" value="1"/>
</dbReference>
<keyword evidence="4" id="KW-1185">Reference proteome</keyword>
<evidence type="ECO:0000313" key="4">
    <source>
        <dbReference type="Proteomes" id="UP000323521"/>
    </source>
</evidence>
<keyword evidence="2" id="KW-0732">Signal</keyword>
<evidence type="ECO:0000313" key="3">
    <source>
        <dbReference type="EMBL" id="ATW25307.1"/>
    </source>
</evidence>
<proteinExistence type="inferred from homology"/>
<evidence type="ECO:0000256" key="2">
    <source>
        <dbReference type="SAM" id="SignalP"/>
    </source>
</evidence>
<organism evidence="3 4">
    <name type="scientific">Formimonas warabiya</name>
    <dbReference type="NCBI Taxonomy" id="1761012"/>
    <lineage>
        <taxon>Bacteria</taxon>
        <taxon>Bacillati</taxon>
        <taxon>Bacillota</taxon>
        <taxon>Clostridia</taxon>
        <taxon>Eubacteriales</taxon>
        <taxon>Peptococcaceae</taxon>
        <taxon>Candidatus Formimonas</taxon>
    </lineage>
</organism>
<evidence type="ECO:0000256" key="1">
    <source>
        <dbReference type="ARBA" id="ARBA00006315"/>
    </source>
</evidence>
<dbReference type="Proteomes" id="UP000323521">
    <property type="component" value="Chromosome"/>
</dbReference>
<dbReference type="AlphaFoldDB" id="A0A3G1KSC2"/>
<feature type="signal peptide" evidence="2">
    <location>
        <begin position="1"/>
        <end position="18"/>
    </location>
</feature>
<dbReference type="EMBL" id="CP017634">
    <property type="protein sequence ID" value="ATW25307.1"/>
    <property type="molecule type" value="Genomic_DNA"/>
</dbReference>
<name>A0A3G1KSC2_FORW1</name>